<dbReference type="OrthoDB" id="9860375at2"/>
<dbReference type="Proteomes" id="UP000199228">
    <property type="component" value="Unassembled WGS sequence"/>
</dbReference>
<name>A0A1G6BTI4_EUBOX</name>
<sequence length="134" mass="15159">MDNQQILTKIEEALQVATTAKYNAATLYDVSDTRASSFAQDTFMYFDTNDLQGEIQTLRLLIDNLKRILIDIKTHNDHLLLHGGFLPCVDKQIADMFLSTSLCKLLATDQKTVTILDEIIQKINILKKDVEATI</sequence>
<organism evidence="1 2">
    <name type="scientific">Eubacterium oxidoreducens</name>
    <dbReference type="NCBI Taxonomy" id="1732"/>
    <lineage>
        <taxon>Bacteria</taxon>
        <taxon>Bacillati</taxon>
        <taxon>Bacillota</taxon>
        <taxon>Clostridia</taxon>
        <taxon>Eubacteriales</taxon>
        <taxon>Eubacteriaceae</taxon>
        <taxon>Eubacterium</taxon>
    </lineage>
</organism>
<evidence type="ECO:0000313" key="2">
    <source>
        <dbReference type="Proteomes" id="UP000199228"/>
    </source>
</evidence>
<accession>A0A1G6BTI4</accession>
<dbReference type="RefSeq" id="WP_090174023.1">
    <property type="nucleotide sequence ID" value="NZ_FMXR01000012.1"/>
</dbReference>
<reference evidence="1 2" key="1">
    <citation type="submission" date="2016-10" db="EMBL/GenBank/DDBJ databases">
        <authorList>
            <person name="de Groot N.N."/>
        </authorList>
    </citation>
    <scope>NUCLEOTIDE SEQUENCE [LARGE SCALE GENOMIC DNA]</scope>
    <source>
        <strain evidence="1 2">DSM 3217</strain>
    </source>
</reference>
<dbReference type="EMBL" id="FMXR01000012">
    <property type="protein sequence ID" value="SDB23915.1"/>
    <property type="molecule type" value="Genomic_DNA"/>
</dbReference>
<keyword evidence="2" id="KW-1185">Reference proteome</keyword>
<evidence type="ECO:0000313" key="1">
    <source>
        <dbReference type="EMBL" id="SDB23915.1"/>
    </source>
</evidence>
<dbReference type="AlphaFoldDB" id="A0A1G6BTI4"/>
<gene>
    <name evidence="1" type="ORF">SAMN02910417_01795</name>
</gene>
<proteinExistence type="predicted"/>
<protein>
    <submittedName>
        <fullName evidence="1">Uncharacterized protein</fullName>
    </submittedName>
</protein>